<name>A0ABP1DC46_9APHY</name>
<sequence>MLRTVLKNELRPLFNAQGRSFVSTVLLTRSWENESVSNLKKEARERGISQKGNKATLITRLQQHDKQRPPMRDPSPTAQAQSPVPSSPVTQYVRKASTTEVPGVPSSAEPPRLPPNFPKDFLDVKIPVPSDPLPEPTTPIPFVPDFWDSARVKAASAPPKDEPDHLTLIAVAGDPTHIAISPAYNLYIPEEEVVERKDTSKTTFLEDVAEDLYIPTLKRAGKEQLEKLQKADLSQVTGTSKGQVIEHSRPLDKEEMRGLYLFFGMIFGSWLISGYFTRRSAFAKAEESEKAGGKATGAAKH</sequence>
<dbReference type="SUPFAM" id="SSF68906">
    <property type="entry name" value="SAP domain"/>
    <property type="match status" value="1"/>
</dbReference>
<keyword evidence="2" id="KW-1133">Transmembrane helix</keyword>
<evidence type="ECO:0000259" key="3">
    <source>
        <dbReference type="PROSITE" id="PS50800"/>
    </source>
</evidence>
<keyword evidence="2" id="KW-0472">Membrane</keyword>
<feature type="compositionally biased region" description="Polar residues" evidence="1">
    <location>
        <begin position="76"/>
        <end position="100"/>
    </location>
</feature>
<dbReference type="SMART" id="SM00513">
    <property type="entry name" value="SAP"/>
    <property type="match status" value="1"/>
</dbReference>
<gene>
    <name evidence="4" type="ORF">GFSPODELE1_LOCUS5048</name>
</gene>
<evidence type="ECO:0000313" key="4">
    <source>
        <dbReference type="EMBL" id="CAL1704549.1"/>
    </source>
</evidence>
<dbReference type="Proteomes" id="UP001497453">
    <property type="component" value="Chromosome 3"/>
</dbReference>
<dbReference type="InterPro" id="IPR003034">
    <property type="entry name" value="SAP_dom"/>
</dbReference>
<evidence type="ECO:0000256" key="1">
    <source>
        <dbReference type="SAM" id="MobiDB-lite"/>
    </source>
</evidence>
<evidence type="ECO:0000256" key="2">
    <source>
        <dbReference type="SAM" id="Phobius"/>
    </source>
</evidence>
<dbReference type="Gene3D" id="1.10.720.30">
    <property type="entry name" value="SAP domain"/>
    <property type="match status" value="1"/>
</dbReference>
<evidence type="ECO:0000313" key="5">
    <source>
        <dbReference type="Proteomes" id="UP001497453"/>
    </source>
</evidence>
<protein>
    <recommendedName>
        <fullName evidence="3">SAP domain-containing protein</fullName>
    </recommendedName>
</protein>
<feature type="compositionally biased region" description="Basic and acidic residues" evidence="1">
    <location>
        <begin position="39"/>
        <end position="48"/>
    </location>
</feature>
<feature type="transmembrane region" description="Helical" evidence="2">
    <location>
        <begin position="258"/>
        <end position="276"/>
    </location>
</feature>
<feature type="region of interest" description="Disordered" evidence="1">
    <location>
        <begin position="35"/>
        <end position="115"/>
    </location>
</feature>
<keyword evidence="5" id="KW-1185">Reference proteome</keyword>
<organism evidence="4 5">
    <name type="scientific">Somion occarium</name>
    <dbReference type="NCBI Taxonomy" id="3059160"/>
    <lineage>
        <taxon>Eukaryota</taxon>
        <taxon>Fungi</taxon>
        <taxon>Dikarya</taxon>
        <taxon>Basidiomycota</taxon>
        <taxon>Agaricomycotina</taxon>
        <taxon>Agaricomycetes</taxon>
        <taxon>Polyporales</taxon>
        <taxon>Cerrenaceae</taxon>
        <taxon>Somion</taxon>
    </lineage>
</organism>
<proteinExistence type="predicted"/>
<feature type="compositionally biased region" description="Basic and acidic residues" evidence="1">
    <location>
        <begin position="62"/>
        <end position="71"/>
    </location>
</feature>
<keyword evidence="2" id="KW-0812">Transmembrane</keyword>
<reference evidence="5" key="1">
    <citation type="submission" date="2024-04" db="EMBL/GenBank/DDBJ databases">
        <authorList>
            <person name="Shaw F."/>
            <person name="Minotto A."/>
        </authorList>
    </citation>
    <scope>NUCLEOTIDE SEQUENCE [LARGE SCALE GENOMIC DNA]</scope>
</reference>
<dbReference type="PROSITE" id="PS50800">
    <property type="entry name" value="SAP"/>
    <property type="match status" value="1"/>
</dbReference>
<feature type="domain" description="SAP" evidence="3">
    <location>
        <begin position="31"/>
        <end position="65"/>
    </location>
</feature>
<dbReference type="Pfam" id="PF02037">
    <property type="entry name" value="SAP"/>
    <property type="match status" value="1"/>
</dbReference>
<dbReference type="EMBL" id="OZ037946">
    <property type="protein sequence ID" value="CAL1704549.1"/>
    <property type="molecule type" value="Genomic_DNA"/>
</dbReference>
<dbReference type="InterPro" id="IPR036361">
    <property type="entry name" value="SAP_dom_sf"/>
</dbReference>
<accession>A0ABP1DC46</accession>